<dbReference type="EMBL" id="VZUQ01000086">
    <property type="protein sequence ID" value="KAB1176632.1"/>
    <property type="molecule type" value="Genomic_DNA"/>
</dbReference>
<feature type="compositionally biased region" description="Polar residues" evidence="1">
    <location>
        <begin position="567"/>
        <end position="588"/>
    </location>
</feature>
<evidence type="ECO:0000259" key="2">
    <source>
        <dbReference type="Pfam" id="PF07514"/>
    </source>
</evidence>
<feature type="compositionally biased region" description="Low complexity" evidence="1">
    <location>
        <begin position="501"/>
        <end position="513"/>
    </location>
</feature>
<protein>
    <recommendedName>
        <fullName evidence="2">Uncharacterized domain-containing protein</fullName>
    </recommendedName>
</protein>
<reference evidence="3 4" key="1">
    <citation type="submission" date="2019-09" db="EMBL/GenBank/DDBJ databases">
        <title>Photobacterium damselae subsp. damselae CDC-2227-81, a human clinical isolate.</title>
        <authorList>
            <person name="Osorio C.R."/>
        </authorList>
    </citation>
    <scope>NUCLEOTIDE SEQUENCE [LARGE SCALE GENOMIC DNA]</scope>
    <source>
        <strain evidence="3 4">CDC-2227-81</strain>
    </source>
</reference>
<sequence length="973" mass="109095">MGIRQIIHGLLMGAAGWLAPNQLKEKDIEVDQYIDDLIKYPPTTKGIPLLSINKIVASQSELLRLTLRDSGLNDPYNGNDHEAVIAFLKGTSKHHSGEPLDMNFDTLYRQVLLNYAQYIHLLPASEAHHHSDVGGLVRHSLEVALNSLRQSYQQILPAIGHVDEEQYRKPRWQYAAWIVGLLHDAGKILFDMRVYDIDSGVDWNPYLSNIYEWGKNHNVERYRVTWRAEHRHKKHENLSIQIIDWVLTPEAKAFLMDNSDELAIEMNHALTDYHTQDGYLQTCLRKADSASTDKDIKTQWHDLMGKRRYPLEGVIISAMRRLRDSWALNEANGNIWVIGGEVYLTYPRSIQAIISKLQKENTDVPAEVSRVLEILENRNLVKRLEPETSVSYFTPSVQINGLVQPERIVKLAWPSLLYESLPVPNSIPGLLRLNNRGKSIEFTPDGAIVKHDEKDEQTKSVDKKAAVANKPKNEPSTNNDPAQVKATKPITTQPISSNKATSGSSTTTEPSSSIAQNSSSKRKASTKQADNPLAAIIPGLNPKPPAQTGNHGIIFHNQDSKPAPSEKSPTSNQQTLTSAQCSKSENTQDTEKPSTTKSVTSALISSTKPKPVIGDKCPASTKPNKDNQSEGVTETELKKKAQETPPKKIKDRNKQCPEEQAKKCVVVDSLLSRKRNAVASETKPNAVSTNWLNKEPNKGDVCSMFFTELVTSISNKTLLIDNNDDVFLFKGHLIITESCIQKLKFELRNVATAIRATDGLLSDIDRPNIIVHKFAIKDGEPQKAIVLNSHITRCIMMDVKQSSEHIKYPITHLPSPLNKTYASRLKDLTLQPEEVVETNTVVSDEQQGQNSSDKPTTESELQKQASPNAPVVSEQQQNNLSPDDGISVLGKVKPDSNLAVFITWLNECWSPKCPFMRYSSGNICLDFETARREFRGVKWINVRVKDIESVRHESIEIDGKEYWLLKRGVIKKL</sequence>
<feature type="compositionally biased region" description="Polar residues" evidence="1">
    <location>
        <begin position="595"/>
        <end position="608"/>
    </location>
</feature>
<organism evidence="3 4">
    <name type="scientific">Photobacterium damselae subsp. damselae</name>
    <name type="common">Listonella damsela</name>
    <dbReference type="NCBI Taxonomy" id="85581"/>
    <lineage>
        <taxon>Bacteria</taxon>
        <taxon>Pseudomonadati</taxon>
        <taxon>Pseudomonadota</taxon>
        <taxon>Gammaproteobacteria</taxon>
        <taxon>Vibrionales</taxon>
        <taxon>Vibrionaceae</taxon>
        <taxon>Photobacterium</taxon>
    </lineage>
</organism>
<dbReference type="InterPro" id="IPR011119">
    <property type="entry name" value="Unchr_helicase_relaxase_TraI"/>
</dbReference>
<feature type="domain" description="Uncharacterised" evidence="2">
    <location>
        <begin position="103"/>
        <end position="383"/>
    </location>
</feature>
<gene>
    <name evidence="3" type="ORF">F6450_18100</name>
</gene>
<feature type="compositionally biased region" description="Polar residues" evidence="1">
    <location>
        <begin position="840"/>
        <end position="854"/>
    </location>
</feature>
<feature type="compositionally biased region" description="Basic and acidic residues" evidence="1">
    <location>
        <begin position="448"/>
        <end position="465"/>
    </location>
</feature>
<dbReference type="Proteomes" id="UP000480943">
    <property type="component" value="Unassembled WGS sequence"/>
</dbReference>
<proteinExistence type="predicted"/>
<accession>A0AAD3ZUA7</accession>
<feature type="compositionally biased region" description="Basic and acidic residues" evidence="1">
    <location>
        <begin position="635"/>
        <end position="655"/>
    </location>
</feature>
<dbReference type="Gene3D" id="1.10.3210.40">
    <property type="match status" value="1"/>
</dbReference>
<dbReference type="NCBIfam" id="NF041494">
    <property type="entry name" value="MobH"/>
    <property type="match status" value="1"/>
</dbReference>
<evidence type="ECO:0000313" key="3">
    <source>
        <dbReference type="EMBL" id="KAB1176632.1"/>
    </source>
</evidence>
<feature type="region of interest" description="Disordered" evidence="1">
    <location>
        <begin position="444"/>
        <end position="655"/>
    </location>
</feature>
<dbReference type="Pfam" id="PF07514">
    <property type="entry name" value="TraI_2"/>
    <property type="match status" value="1"/>
</dbReference>
<dbReference type="RefSeq" id="WP_106341079.1">
    <property type="nucleotide sequence ID" value="NZ_PVXI01000151.1"/>
</dbReference>
<evidence type="ECO:0000256" key="1">
    <source>
        <dbReference type="SAM" id="MobiDB-lite"/>
    </source>
</evidence>
<feature type="compositionally biased region" description="Polar residues" evidence="1">
    <location>
        <begin position="489"/>
        <end position="500"/>
    </location>
</feature>
<dbReference type="AlphaFoldDB" id="A0AAD3ZUA7"/>
<name>A0AAD3ZUA7_PHODD</name>
<feature type="compositionally biased region" description="Polar residues" evidence="1">
    <location>
        <begin position="862"/>
        <end position="881"/>
    </location>
</feature>
<feature type="region of interest" description="Disordered" evidence="1">
    <location>
        <begin position="840"/>
        <end position="887"/>
    </location>
</feature>
<evidence type="ECO:0000313" key="4">
    <source>
        <dbReference type="Proteomes" id="UP000480943"/>
    </source>
</evidence>
<comment type="caution">
    <text evidence="3">The sequence shown here is derived from an EMBL/GenBank/DDBJ whole genome shotgun (WGS) entry which is preliminary data.</text>
</comment>